<keyword evidence="2" id="KW-1185">Reference proteome</keyword>
<gene>
    <name evidence="1" type="ORF">CGOC_LOCUS10679</name>
</gene>
<dbReference type="OrthoDB" id="5874059at2759"/>
<dbReference type="EMBL" id="UYRV01112441">
    <property type="protein sequence ID" value="VDN27521.1"/>
    <property type="molecule type" value="Genomic_DNA"/>
</dbReference>
<reference evidence="1 2" key="1">
    <citation type="submission" date="2018-11" db="EMBL/GenBank/DDBJ databases">
        <authorList>
            <consortium name="Pathogen Informatics"/>
        </authorList>
    </citation>
    <scope>NUCLEOTIDE SEQUENCE [LARGE SCALE GENOMIC DNA]</scope>
</reference>
<dbReference type="Proteomes" id="UP000271889">
    <property type="component" value="Unassembled WGS sequence"/>
</dbReference>
<dbReference type="AlphaFoldDB" id="A0A3P7N8D4"/>
<accession>A0A3P7N8D4</accession>
<evidence type="ECO:0000313" key="1">
    <source>
        <dbReference type="EMBL" id="VDN27521.1"/>
    </source>
</evidence>
<sequence>MRRAGGGKEIDDLEDAIQEGMVSLSADRMKRDGEQKGTFEPVPTAEDHRCICAFDRLTHDAWPCHPRKKSKNGEKQNKHCLCEQGESFCMFYDRKKSKNGEKQNKHCLCEQGESFCMFYDRVAKIIDLWDFFATSYDYNTEANDDEIEALGFGVS</sequence>
<protein>
    <submittedName>
        <fullName evidence="1">Uncharacterized protein</fullName>
    </submittedName>
</protein>
<name>A0A3P7N8D4_CYLGO</name>
<evidence type="ECO:0000313" key="2">
    <source>
        <dbReference type="Proteomes" id="UP000271889"/>
    </source>
</evidence>
<proteinExistence type="predicted"/>
<organism evidence="1 2">
    <name type="scientific">Cylicostephanus goldi</name>
    <name type="common">Nematode worm</name>
    <dbReference type="NCBI Taxonomy" id="71465"/>
    <lineage>
        <taxon>Eukaryota</taxon>
        <taxon>Metazoa</taxon>
        <taxon>Ecdysozoa</taxon>
        <taxon>Nematoda</taxon>
        <taxon>Chromadorea</taxon>
        <taxon>Rhabditida</taxon>
        <taxon>Rhabditina</taxon>
        <taxon>Rhabditomorpha</taxon>
        <taxon>Strongyloidea</taxon>
        <taxon>Strongylidae</taxon>
        <taxon>Cylicostephanus</taxon>
    </lineage>
</organism>